<protein>
    <submittedName>
        <fullName evidence="1">Universal stress protein family protein</fullName>
    </submittedName>
</protein>
<reference evidence="2" key="1">
    <citation type="submission" date="2016-09" db="EMBL/GenBank/DDBJ databases">
        <authorList>
            <person name="Varghese N."/>
            <person name="Submissions S."/>
        </authorList>
    </citation>
    <scope>NUCLEOTIDE SEQUENCE [LARGE SCALE GENOMIC DNA]</scope>
    <source>
        <strain evidence="2">TNe-862</strain>
    </source>
</reference>
<sequence>MYEEILVAFDGSETSDRALAEPLHVARLTCAHAIDIMAPFGRARACMPAALIAAYRERARTVVPESARSEAKARGADRETACPVLLVRGAS</sequence>
<dbReference type="SUPFAM" id="SSF52402">
    <property type="entry name" value="Adenine nucleotide alpha hydrolases-like"/>
    <property type="match status" value="1"/>
</dbReference>
<organism evidence="1 2">
    <name type="scientific">Paraburkholderia lycopersici</name>
    <dbReference type="NCBI Taxonomy" id="416944"/>
    <lineage>
        <taxon>Bacteria</taxon>
        <taxon>Pseudomonadati</taxon>
        <taxon>Pseudomonadota</taxon>
        <taxon>Betaproteobacteria</taxon>
        <taxon>Burkholderiales</taxon>
        <taxon>Burkholderiaceae</taxon>
        <taxon>Paraburkholderia</taxon>
    </lineage>
</organism>
<dbReference type="AlphaFoldDB" id="A0A1G6Q5S9"/>
<dbReference type="RefSeq" id="WP_091997462.1">
    <property type="nucleotide sequence ID" value="NZ_FMYQ01000011.1"/>
</dbReference>
<gene>
    <name evidence="1" type="ORF">SAMN05421548_111101</name>
</gene>
<dbReference type="Proteomes" id="UP000198908">
    <property type="component" value="Unassembled WGS sequence"/>
</dbReference>
<proteinExistence type="predicted"/>
<dbReference type="Gene3D" id="3.40.50.620">
    <property type="entry name" value="HUPs"/>
    <property type="match status" value="1"/>
</dbReference>
<name>A0A1G6Q5S9_9BURK</name>
<dbReference type="InterPro" id="IPR014729">
    <property type="entry name" value="Rossmann-like_a/b/a_fold"/>
</dbReference>
<evidence type="ECO:0000313" key="1">
    <source>
        <dbReference type="EMBL" id="SDC87812.1"/>
    </source>
</evidence>
<evidence type="ECO:0000313" key="2">
    <source>
        <dbReference type="Proteomes" id="UP000198908"/>
    </source>
</evidence>
<dbReference type="EMBL" id="FMYQ01000011">
    <property type="protein sequence ID" value="SDC87812.1"/>
    <property type="molecule type" value="Genomic_DNA"/>
</dbReference>
<keyword evidence="2" id="KW-1185">Reference proteome</keyword>
<accession>A0A1G6Q5S9</accession>